<protein>
    <submittedName>
        <fullName evidence="2">Uncharacterized protein</fullName>
    </submittedName>
</protein>
<evidence type="ECO:0000313" key="2">
    <source>
        <dbReference type="EMBL" id="KAF2404804.1"/>
    </source>
</evidence>
<reference evidence="2" key="1">
    <citation type="journal article" date="2020" name="Stud. Mycol.">
        <title>101 Dothideomycetes genomes: a test case for predicting lifestyles and emergence of pathogens.</title>
        <authorList>
            <person name="Haridas S."/>
            <person name="Albert R."/>
            <person name="Binder M."/>
            <person name="Bloem J."/>
            <person name="Labutti K."/>
            <person name="Salamov A."/>
            <person name="Andreopoulos B."/>
            <person name="Baker S."/>
            <person name="Barry K."/>
            <person name="Bills G."/>
            <person name="Bluhm B."/>
            <person name="Cannon C."/>
            <person name="Castanera R."/>
            <person name="Culley D."/>
            <person name="Daum C."/>
            <person name="Ezra D."/>
            <person name="Gonzalez J."/>
            <person name="Henrissat B."/>
            <person name="Kuo A."/>
            <person name="Liang C."/>
            <person name="Lipzen A."/>
            <person name="Lutzoni F."/>
            <person name="Magnuson J."/>
            <person name="Mondo S."/>
            <person name="Nolan M."/>
            <person name="Ohm R."/>
            <person name="Pangilinan J."/>
            <person name="Park H.-J."/>
            <person name="Ramirez L."/>
            <person name="Alfaro M."/>
            <person name="Sun H."/>
            <person name="Tritt A."/>
            <person name="Yoshinaga Y."/>
            <person name="Zwiers L.-H."/>
            <person name="Turgeon B."/>
            <person name="Goodwin S."/>
            <person name="Spatafora J."/>
            <person name="Crous P."/>
            <person name="Grigoriev I."/>
        </authorList>
    </citation>
    <scope>NUCLEOTIDE SEQUENCE</scope>
    <source>
        <strain evidence="2">CBS 262.69</strain>
    </source>
</reference>
<accession>A0A6G1I9F0</accession>
<keyword evidence="3" id="KW-1185">Reference proteome</keyword>
<sequence>MAPLQKIYQQVNRLELTAARFKIGEHGSTRAQQALVRRAEAYIERLKETVGTFGKGWRGLVEVEEDRIPSVSGMITRFKSAEEAKTRAMEYQWVAYEARTQMIRLSKIYVAAAQNSDIGAADSILPDMALLRDQFKKNMVRAIQFDERRMSLLFIKQDKRGFRHLLIKEGGLNFKRIVEHEGDEESDSLYFPSWVVNQFTDDTYAQAQEQFCLAYRAHMDAKKELKKRRRDDTEEADDAPHHKRTRRTNLQPKSRLHMLINHPGVISTKVIKSRSQVQKYLKRLHAMGRLSFAMNMDIWHEAAGMPLPTSYGHGLGQITEVTRKATPADLQKKDHRSQNSAN</sequence>
<evidence type="ECO:0000313" key="3">
    <source>
        <dbReference type="Proteomes" id="UP000799640"/>
    </source>
</evidence>
<organism evidence="2 3">
    <name type="scientific">Trichodelitschia bisporula</name>
    <dbReference type="NCBI Taxonomy" id="703511"/>
    <lineage>
        <taxon>Eukaryota</taxon>
        <taxon>Fungi</taxon>
        <taxon>Dikarya</taxon>
        <taxon>Ascomycota</taxon>
        <taxon>Pezizomycotina</taxon>
        <taxon>Dothideomycetes</taxon>
        <taxon>Dothideomycetes incertae sedis</taxon>
        <taxon>Phaeotrichales</taxon>
        <taxon>Phaeotrichaceae</taxon>
        <taxon>Trichodelitschia</taxon>
    </lineage>
</organism>
<dbReference type="AlphaFoldDB" id="A0A6G1I9F0"/>
<dbReference type="Proteomes" id="UP000799640">
    <property type="component" value="Unassembled WGS sequence"/>
</dbReference>
<gene>
    <name evidence="2" type="ORF">EJ06DRAFT_569188</name>
</gene>
<proteinExistence type="predicted"/>
<feature type="region of interest" description="Disordered" evidence="1">
    <location>
        <begin position="224"/>
        <end position="253"/>
    </location>
</feature>
<dbReference type="EMBL" id="ML996688">
    <property type="protein sequence ID" value="KAF2404804.1"/>
    <property type="molecule type" value="Genomic_DNA"/>
</dbReference>
<evidence type="ECO:0000256" key="1">
    <source>
        <dbReference type="SAM" id="MobiDB-lite"/>
    </source>
</evidence>
<name>A0A6G1I9F0_9PEZI</name>